<accession>A0A1D2NJ11</accession>
<keyword evidence="3" id="KW-0067">ATP-binding</keyword>
<dbReference type="InterPro" id="IPR050304">
    <property type="entry name" value="MT-severing_AAA_ATPase"/>
</dbReference>
<dbReference type="GO" id="GO:0016887">
    <property type="term" value="F:ATP hydrolysis activity"/>
    <property type="evidence" value="ECO:0007669"/>
    <property type="project" value="InterPro"/>
</dbReference>
<proteinExistence type="inferred from homology"/>
<reference evidence="7 8" key="1">
    <citation type="journal article" date="2016" name="Genome Biol. Evol.">
        <title>Gene Family Evolution Reflects Adaptation to Soil Environmental Stressors in the Genome of the Collembolan Orchesella cincta.</title>
        <authorList>
            <person name="Faddeeva-Vakhrusheva A."/>
            <person name="Derks M.F."/>
            <person name="Anvar S.Y."/>
            <person name="Agamennone V."/>
            <person name="Suring W."/>
            <person name="Smit S."/>
            <person name="van Straalen N.M."/>
            <person name="Roelofs D."/>
        </authorList>
    </citation>
    <scope>NUCLEOTIDE SEQUENCE [LARGE SCALE GENOMIC DNA]</scope>
    <source>
        <tissue evidence="7">Mixed pool</tissue>
    </source>
</reference>
<name>A0A1D2NJ11_ORCCI</name>
<dbReference type="GO" id="GO:0005524">
    <property type="term" value="F:ATP binding"/>
    <property type="evidence" value="ECO:0007669"/>
    <property type="project" value="UniProtKB-KW"/>
</dbReference>
<dbReference type="SUPFAM" id="SSF52540">
    <property type="entry name" value="P-loop containing nucleoside triphosphate hydrolases"/>
    <property type="match status" value="1"/>
</dbReference>
<evidence type="ECO:0000256" key="1">
    <source>
        <dbReference type="ARBA" id="ARBA00006914"/>
    </source>
</evidence>
<dbReference type="STRING" id="48709.A0A1D2NJ11"/>
<dbReference type="Gene3D" id="3.40.50.300">
    <property type="entry name" value="P-loop containing nucleotide triphosphate hydrolases"/>
    <property type="match status" value="1"/>
</dbReference>
<dbReference type="AlphaFoldDB" id="A0A1D2NJ11"/>
<dbReference type="OMA" id="DAYMRKY"/>
<feature type="domain" description="ATPase AAA-type core" evidence="4">
    <location>
        <begin position="2"/>
        <end position="87"/>
    </location>
</feature>
<evidence type="ECO:0000313" key="7">
    <source>
        <dbReference type="EMBL" id="ODN05105.1"/>
    </source>
</evidence>
<dbReference type="Gene3D" id="1.10.8.60">
    <property type="match status" value="1"/>
</dbReference>
<gene>
    <name evidence="7" type="ORF">Ocin01_01632</name>
</gene>
<dbReference type="Proteomes" id="UP000094527">
    <property type="component" value="Unassembled WGS sequence"/>
</dbReference>
<dbReference type="OrthoDB" id="10251136at2759"/>
<keyword evidence="8" id="KW-1185">Reference proteome</keyword>
<sequence length="208" mass="23795">MVRALFQVARLKQPAVIFIDEIDSILTQRSDTEHESSRRLKTEFLIQFDGCATQTEDRILVIGVTNRPQELDEAARRRLVKRIYIPLPDLEGRKQLVKNLLREYSSKLTENDFDSIAKMTDGYSGADMNSLCKEAAYGPIRDVGHMLQTLDAKNVRPMQMKDFVVAHRQVRSSVGKSDVDLYEEWDAKFGCHITSQPMDDDDELETSP</sequence>
<protein>
    <submittedName>
        <fullName evidence="7">Fidgetin-like protein 1</fullName>
    </submittedName>
</protein>
<dbReference type="Pfam" id="PF09336">
    <property type="entry name" value="Vps4_C"/>
    <property type="match status" value="1"/>
</dbReference>
<comment type="caution">
    <text evidence="7">The sequence shown here is derived from an EMBL/GenBank/DDBJ whole genome shotgun (WGS) entry which is preliminary data.</text>
</comment>
<dbReference type="PANTHER" id="PTHR23074:SF17">
    <property type="entry name" value="FIDGETIN-LIKE PROTEIN 1"/>
    <property type="match status" value="1"/>
</dbReference>
<feature type="domain" description="AAA ATPase AAA+ lid" evidence="6">
    <location>
        <begin position="112"/>
        <end position="148"/>
    </location>
</feature>
<dbReference type="Pfam" id="PF00004">
    <property type="entry name" value="AAA"/>
    <property type="match status" value="1"/>
</dbReference>
<feature type="domain" description="Spastin/Vps4 C-terminal" evidence="5">
    <location>
        <begin position="156"/>
        <end position="190"/>
    </location>
</feature>
<evidence type="ECO:0000256" key="2">
    <source>
        <dbReference type="ARBA" id="ARBA00022741"/>
    </source>
</evidence>
<dbReference type="InterPro" id="IPR027417">
    <property type="entry name" value="P-loop_NTPase"/>
</dbReference>
<dbReference type="PANTHER" id="PTHR23074">
    <property type="entry name" value="AAA DOMAIN-CONTAINING"/>
    <property type="match status" value="1"/>
</dbReference>
<dbReference type="EMBL" id="LJIJ01000030">
    <property type="protein sequence ID" value="ODN05105.1"/>
    <property type="molecule type" value="Genomic_DNA"/>
</dbReference>
<organism evidence="7 8">
    <name type="scientific">Orchesella cincta</name>
    <name type="common">Springtail</name>
    <name type="synonym">Podura cincta</name>
    <dbReference type="NCBI Taxonomy" id="48709"/>
    <lineage>
        <taxon>Eukaryota</taxon>
        <taxon>Metazoa</taxon>
        <taxon>Ecdysozoa</taxon>
        <taxon>Arthropoda</taxon>
        <taxon>Hexapoda</taxon>
        <taxon>Collembola</taxon>
        <taxon>Entomobryomorpha</taxon>
        <taxon>Entomobryoidea</taxon>
        <taxon>Orchesellidae</taxon>
        <taxon>Orchesellinae</taxon>
        <taxon>Orchesella</taxon>
    </lineage>
</organism>
<dbReference type="Pfam" id="PF17862">
    <property type="entry name" value="AAA_lid_3"/>
    <property type="match status" value="1"/>
</dbReference>
<evidence type="ECO:0000313" key="8">
    <source>
        <dbReference type="Proteomes" id="UP000094527"/>
    </source>
</evidence>
<evidence type="ECO:0000259" key="6">
    <source>
        <dbReference type="Pfam" id="PF17862"/>
    </source>
</evidence>
<dbReference type="InterPro" id="IPR041569">
    <property type="entry name" value="AAA_lid_3"/>
</dbReference>
<dbReference type="FunFam" id="1.10.8.60:FF:000022">
    <property type="entry name" value="Fidgetin like 1"/>
    <property type="match status" value="1"/>
</dbReference>
<keyword evidence="2" id="KW-0547">Nucleotide-binding</keyword>
<evidence type="ECO:0000259" key="5">
    <source>
        <dbReference type="Pfam" id="PF09336"/>
    </source>
</evidence>
<dbReference type="InterPro" id="IPR003959">
    <property type="entry name" value="ATPase_AAA_core"/>
</dbReference>
<evidence type="ECO:0000256" key="3">
    <source>
        <dbReference type="ARBA" id="ARBA00022840"/>
    </source>
</evidence>
<comment type="similarity">
    <text evidence="1">Belongs to the AAA ATPase family.</text>
</comment>
<dbReference type="InterPro" id="IPR015415">
    <property type="entry name" value="Spast_Vps4_C"/>
</dbReference>
<evidence type="ECO:0000259" key="4">
    <source>
        <dbReference type="Pfam" id="PF00004"/>
    </source>
</evidence>